<evidence type="ECO:0000256" key="9">
    <source>
        <dbReference type="ARBA" id="ARBA00022833"/>
    </source>
</evidence>
<evidence type="ECO:0000259" key="17">
    <source>
        <dbReference type="Pfam" id="PF02163"/>
    </source>
</evidence>
<keyword evidence="8 14" id="KW-0378">Hydrolase</keyword>
<name>A0A2T4UG82_9ACTN</name>
<keyword evidence="13 14" id="KW-0472">Membrane</keyword>
<dbReference type="GO" id="GO:0046872">
    <property type="term" value="F:metal ion binding"/>
    <property type="evidence" value="ECO:0007669"/>
    <property type="project" value="UniProtKB-UniRule"/>
</dbReference>
<keyword evidence="9 14" id="KW-0862">Zinc</keyword>
<dbReference type="PANTHER" id="PTHR39188:SF3">
    <property type="entry name" value="STAGE IV SPORULATION PROTEIN FB"/>
    <property type="match status" value="1"/>
</dbReference>
<feature type="domain" description="Peptidase M50" evidence="17">
    <location>
        <begin position="56"/>
        <end position="209"/>
    </location>
</feature>
<dbReference type="InterPro" id="IPR008915">
    <property type="entry name" value="Peptidase_M50"/>
</dbReference>
<accession>A0A2T4UG82</accession>
<evidence type="ECO:0000256" key="16">
    <source>
        <dbReference type="PIRSR" id="PIRSR006404-2"/>
    </source>
</evidence>
<evidence type="ECO:0000256" key="13">
    <source>
        <dbReference type="ARBA" id="ARBA00023136"/>
    </source>
</evidence>
<keyword evidence="4 14" id="KW-0645">Protease</keyword>
<dbReference type="GO" id="GO:0008237">
    <property type="term" value="F:metallopeptidase activity"/>
    <property type="evidence" value="ECO:0007669"/>
    <property type="project" value="UniProtKB-UniRule"/>
</dbReference>
<evidence type="ECO:0000256" key="1">
    <source>
        <dbReference type="ARBA" id="ARBA00004651"/>
    </source>
</evidence>
<evidence type="ECO:0000256" key="3">
    <source>
        <dbReference type="ARBA" id="ARBA00022475"/>
    </source>
</evidence>
<dbReference type="InterPro" id="IPR016483">
    <property type="entry name" value="UCP006404_Pept_M50_CBS"/>
</dbReference>
<evidence type="ECO:0000256" key="12">
    <source>
        <dbReference type="ARBA" id="ARBA00023122"/>
    </source>
</evidence>
<keyword evidence="19" id="KW-1185">Reference proteome</keyword>
<dbReference type="GO" id="GO:0005886">
    <property type="term" value="C:plasma membrane"/>
    <property type="evidence" value="ECO:0007669"/>
    <property type="project" value="UniProtKB-SubCell"/>
</dbReference>
<feature type="binding site" evidence="16">
    <location>
        <position position="71"/>
    </location>
    <ligand>
        <name>Zn(2+)</name>
        <dbReference type="ChEBI" id="CHEBI:29105"/>
        <note>catalytic</note>
    </ligand>
</feature>
<organism evidence="18 19">
    <name type="scientific">Paraconexibacter algicola</name>
    <dbReference type="NCBI Taxonomy" id="2133960"/>
    <lineage>
        <taxon>Bacteria</taxon>
        <taxon>Bacillati</taxon>
        <taxon>Actinomycetota</taxon>
        <taxon>Thermoleophilia</taxon>
        <taxon>Solirubrobacterales</taxon>
        <taxon>Paraconexibacteraceae</taxon>
        <taxon>Paraconexibacter</taxon>
    </lineage>
</organism>
<comment type="similarity">
    <text evidence="2 14">Belongs to the peptidase M50B family.</text>
</comment>
<dbReference type="SUPFAM" id="SSF54631">
    <property type="entry name" value="CBS-domain pair"/>
    <property type="match status" value="1"/>
</dbReference>
<dbReference type="PIRSF" id="PIRSF006404">
    <property type="entry name" value="UCP006404_Pept_M50_CBS"/>
    <property type="match status" value="1"/>
</dbReference>
<evidence type="ECO:0000256" key="6">
    <source>
        <dbReference type="ARBA" id="ARBA00022723"/>
    </source>
</evidence>
<evidence type="ECO:0000313" key="19">
    <source>
        <dbReference type="Proteomes" id="UP000240739"/>
    </source>
</evidence>
<evidence type="ECO:0000256" key="8">
    <source>
        <dbReference type="ARBA" id="ARBA00022801"/>
    </source>
</evidence>
<comment type="caution">
    <text evidence="18">The sequence shown here is derived from an EMBL/GenBank/DDBJ whole genome shotgun (WGS) entry which is preliminary data.</text>
</comment>
<dbReference type="Proteomes" id="UP000240739">
    <property type="component" value="Unassembled WGS sequence"/>
</dbReference>
<dbReference type="Gene3D" id="3.10.580.10">
    <property type="entry name" value="CBS-domain"/>
    <property type="match status" value="1"/>
</dbReference>
<feature type="transmembrane region" description="Helical" evidence="14">
    <location>
        <begin position="203"/>
        <end position="222"/>
    </location>
</feature>
<keyword evidence="5 14" id="KW-0812">Transmembrane</keyword>
<evidence type="ECO:0000256" key="10">
    <source>
        <dbReference type="ARBA" id="ARBA00022989"/>
    </source>
</evidence>
<keyword evidence="12" id="KW-0129">CBS domain</keyword>
<dbReference type="RefSeq" id="WP_107566689.1">
    <property type="nucleotide sequence ID" value="NZ_PYYB01000001.1"/>
</dbReference>
<evidence type="ECO:0000313" key="18">
    <source>
        <dbReference type="EMBL" id="PTL58251.1"/>
    </source>
</evidence>
<evidence type="ECO:0000256" key="14">
    <source>
        <dbReference type="PIRNR" id="PIRNR006404"/>
    </source>
</evidence>
<reference evidence="18 19" key="1">
    <citation type="submission" date="2018-03" db="EMBL/GenBank/DDBJ databases">
        <title>Aquarubrobacter algicola gen. nov., sp. nov., a novel actinobacterium isolated from shallow eutrophic lake during the end of cyanobacterial harmful algal blooms.</title>
        <authorList>
            <person name="Chun S.J."/>
        </authorList>
    </citation>
    <scope>NUCLEOTIDE SEQUENCE [LARGE SCALE GENOMIC DNA]</scope>
    <source>
        <strain evidence="18 19">Seoho-28</strain>
    </source>
</reference>
<proteinExistence type="inferred from homology"/>
<keyword evidence="6 14" id="KW-0479">Metal-binding</keyword>
<feature type="transmembrane region" description="Helical" evidence="14">
    <location>
        <begin position="49"/>
        <end position="67"/>
    </location>
</feature>
<feature type="binding site" evidence="16">
    <location>
        <position position="67"/>
    </location>
    <ligand>
        <name>Zn(2+)</name>
        <dbReference type="ChEBI" id="CHEBI:29105"/>
        <note>catalytic</note>
    </ligand>
</feature>
<feature type="binding site" evidence="16">
    <location>
        <position position="177"/>
    </location>
    <ligand>
        <name>Zn(2+)</name>
        <dbReference type="ChEBI" id="CHEBI:29105"/>
        <note>catalytic</note>
    </ligand>
</feature>
<keyword evidence="10 14" id="KW-1133">Transmembrane helix</keyword>
<comment type="cofactor">
    <cofactor evidence="14 16">
        <name>Zn(2+)</name>
        <dbReference type="ChEBI" id="CHEBI:29105"/>
    </cofactor>
    <text evidence="14 16">Binds 1 zinc ion per subunit.</text>
</comment>
<feature type="transmembrane region" description="Helical" evidence="14">
    <location>
        <begin position="107"/>
        <end position="131"/>
    </location>
</feature>
<dbReference type="OrthoDB" id="9781963at2"/>
<dbReference type="GO" id="GO:0006508">
    <property type="term" value="P:proteolysis"/>
    <property type="evidence" value="ECO:0007669"/>
    <property type="project" value="UniProtKB-KW"/>
</dbReference>
<feature type="active site" evidence="15">
    <location>
        <position position="68"/>
    </location>
</feature>
<dbReference type="CDD" id="cd06164">
    <property type="entry name" value="S2P-M50_SpoIVFB_CBS"/>
    <property type="match status" value="1"/>
</dbReference>
<evidence type="ECO:0000256" key="15">
    <source>
        <dbReference type="PIRSR" id="PIRSR006404-1"/>
    </source>
</evidence>
<keyword evidence="3 14" id="KW-1003">Cell membrane</keyword>
<evidence type="ECO:0000256" key="7">
    <source>
        <dbReference type="ARBA" id="ARBA00022737"/>
    </source>
</evidence>
<feature type="transmembrane region" description="Helical" evidence="14">
    <location>
        <begin position="151"/>
        <end position="171"/>
    </location>
</feature>
<sequence>MIGSSSVQLGRLFGIRIGASPSWFVFLFLMIYFLSGQFQDVLGGSDTEAYLVAVAGALLFFVSLVAHELGHALVARRSGIGIEGIDLWFFGGLAKLSRDSRTPGEEFRVAGAGPAVTLVVCALCLAFGFGLSRAGEFFDNVTFSESSTTPALALASWLFTVNAFLFVFNMVPAFPLDGGRLARAAAWKITGDKNRGTRFSARLGQGFSFVLIGGGAVLAFTIDPINGVWLMVLGWFLGQAASGAVATSDFAERIDGVTVADLMDGDPVTIPGDTTALRAQEDFFLRYGWEWFAAVEPGTGRYLGILPRVRVDGAVDAGRPILPVADLLDAADARFAVRDDEPLEALIHSAPLRDLGALMVVDAAGALRGVVTVQQVRRALGAAVDAA</sequence>
<keyword evidence="7" id="KW-0677">Repeat</keyword>
<gene>
    <name evidence="18" type="ORF">C7Y72_00600</name>
</gene>
<dbReference type="AlphaFoldDB" id="A0A2T4UG82"/>
<protein>
    <recommendedName>
        <fullName evidence="14">Zinc metalloprotease</fullName>
    </recommendedName>
</protein>
<evidence type="ECO:0000256" key="2">
    <source>
        <dbReference type="ARBA" id="ARBA00007931"/>
    </source>
</evidence>
<comment type="subcellular location">
    <subcellularLocation>
        <location evidence="1 14">Cell membrane</location>
        <topology evidence="1 14">Multi-pass membrane protein</topology>
    </subcellularLocation>
</comment>
<feature type="transmembrane region" description="Helical" evidence="14">
    <location>
        <begin position="12"/>
        <end position="34"/>
    </location>
</feature>
<dbReference type="Pfam" id="PF02163">
    <property type="entry name" value="Peptidase_M50"/>
    <property type="match status" value="1"/>
</dbReference>
<dbReference type="InterPro" id="IPR046342">
    <property type="entry name" value="CBS_dom_sf"/>
</dbReference>
<keyword evidence="11 14" id="KW-0482">Metalloprotease</keyword>
<evidence type="ECO:0000256" key="5">
    <source>
        <dbReference type="ARBA" id="ARBA00022692"/>
    </source>
</evidence>
<evidence type="ECO:0000256" key="4">
    <source>
        <dbReference type="ARBA" id="ARBA00022670"/>
    </source>
</evidence>
<evidence type="ECO:0000256" key="11">
    <source>
        <dbReference type="ARBA" id="ARBA00023049"/>
    </source>
</evidence>
<dbReference type="PANTHER" id="PTHR39188">
    <property type="entry name" value="MEMBRANE-ASSOCIATED ZINC METALLOPROTEASE M50B"/>
    <property type="match status" value="1"/>
</dbReference>
<dbReference type="EMBL" id="PYYB01000001">
    <property type="protein sequence ID" value="PTL58251.1"/>
    <property type="molecule type" value="Genomic_DNA"/>
</dbReference>